<dbReference type="InterPro" id="IPR023631">
    <property type="entry name" value="Amidase_dom"/>
</dbReference>
<keyword evidence="2 8" id="KW-0436">Ligase</keyword>
<dbReference type="SUPFAM" id="SSF75304">
    <property type="entry name" value="Amidase signature (AS) enzymes"/>
    <property type="match status" value="1"/>
</dbReference>
<dbReference type="GO" id="GO:0006412">
    <property type="term" value="P:translation"/>
    <property type="evidence" value="ECO:0007669"/>
    <property type="project" value="UniProtKB-UniRule"/>
</dbReference>
<keyword evidence="3 8" id="KW-0547">Nucleotide-binding</keyword>
<dbReference type="Proteomes" id="UP000027731">
    <property type="component" value="Unassembled WGS sequence"/>
</dbReference>
<evidence type="ECO:0000256" key="6">
    <source>
        <dbReference type="ARBA" id="ARBA00025295"/>
    </source>
</evidence>
<dbReference type="GO" id="GO:0005524">
    <property type="term" value="F:ATP binding"/>
    <property type="evidence" value="ECO:0007669"/>
    <property type="project" value="UniProtKB-KW"/>
</dbReference>
<evidence type="ECO:0000256" key="4">
    <source>
        <dbReference type="ARBA" id="ARBA00022840"/>
    </source>
</evidence>
<dbReference type="InterPro" id="IPR000120">
    <property type="entry name" value="Amidase"/>
</dbReference>
<dbReference type="PATRIC" id="fig|1598.90.peg.919"/>
<evidence type="ECO:0000256" key="7">
    <source>
        <dbReference type="ARBA" id="ARBA00047407"/>
    </source>
</evidence>
<feature type="active site" description="Charge relay system" evidence="8">
    <location>
        <position position="152"/>
    </location>
</feature>
<evidence type="ECO:0000256" key="8">
    <source>
        <dbReference type="HAMAP-Rule" id="MF_00120"/>
    </source>
</evidence>
<dbReference type="Gene3D" id="3.90.1300.10">
    <property type="entry name" value="Amidase signature (AS) domain"/>
    <property type="match status" value="1"/>
</dbReference>
<protein>
    <recommendedName>
        <fullName evidence="8">Glutamyl-tRNA(Gln) amidotransferase subunit A</fullName>
        <shortName evidence="8">Glu-ADT subunit A</shortName>
        <ecNumber evidence="8">6.3.5.7</ecNumber>
    </recommendedName>
</protein>
<feature type="active site" description="Charge relay system" evidence="8">
    <location>
        <position position="77"/>
    </location>
</feature>
<keyword evidence="5 8" id="KW-0648">Protein biosynthesis</keyword>
<comment type="catalytic activity">
    <reaction evidence="7 8">
        <text>L-glutamyl-tRNA(Gln) + L-glutamine + ATP + H2O = L-glutaminyl-tRNA(Gln) + L-glutamate + ADP + phosphate + H(+)</text>
        <dbReference type="Rhea" id="RHEA:17521"/>
        <dbReference type="Rhea" id="RHEA-COMP:9681"/>
        <dbReference type="Rhea" id="RHEA-COMP:9684"/>
        <dbReference type="ChEBI" id="CHEBI:15377"/>
        <dbReference type="ChEBI" id="CHEBI:15378"/>
        <dbReference type="ChEBI" id="CHEBI:29985"/>
        <dbReference type="ChEBI" id="CHEBI:30616"/>
        <dbReference type="ChEBI" id="CHEBI:43474"/>
        <dbReference type="ChEBI" id="CHEBI:58359"/>
        <dbReference type="ChEBI" id="CHEBI:78520"/>
        <dbReference type="ChEBI" id="CHEBI:78521"/>
        <dbReference type="ChEBI" id="CHEBI:456216"/>
        <dbReference type="EC" id="6.3.5.7"/>
    </reaction>
</comment>
<feature type="active site" description="Acyl-ester intermediate" evidence="8">
    <location>
        <position position="176"/>
    </location>
</feature>
<reference evidence="9 10" key="1">
    <citation type="submission" date="2014-06" db="EMBL/GenBank/DDBJ databases">
        <title>Genetic determinant of reutericyclin biosynthesis of Lactobacillus reuteri.</title>
        <authorList>
            <person name="Lin X."/>
            <person name="Duar R."/>
            <person name="Walter J."/>
            <person name="Gaenzle M."/>
        </authorList>
    </citation>
    <scope>NUCLEOTIDE SEQUENCE [LARGE SCALE GENOMIC DNA]</scope>
    <source>
        <strain evidence="9 10">LTH2584</strain>
    </source>
</reference>
<dbReference type="EC" id="6.3.5.7" evidence="8"/>
<keyword evidence="9" id="KW-0808">Transferase</keyword>
<comment type="subunit">
    <text evidence="8">Heterotrimer of A, B and C subunits.</text>
</comment>
<name>A0A073JMK7_LIMRT</name>
<dbReference type="InterPro" id="IPR004412">
    <property type="entry name" value="GatA"/>
</dbReference>
<evidence type="ECO:0000313" key="10">
    <source>
        <dbReference type="Proteomes" id="UP000027731"/>
    </source>
</evidence>
<comment type="caution">
    <text evidence="9">The sequence shown here is derived from an EMBL/GenBank/DDBJ whole genome shotgun (WGS) entry which is preliminary data.</text>
</comment>
<dbReference type="PROSITE" id="PS00571">
    <property type="entry name" value="AMIDASES"/>
    <property type="match status" value="1"/>
</dbReference>
<dbReference type="PANTHER" id="PTHR11895">
    <property type="entry name" value="TRANSAMIDASE"/>
    <property type="match status" value="1"/>
</dbReference>
<dbReference type="InterPro" id="IPR036928">
    <property type="entry name" value="AS_sf"/>
</dbReference>
<evidence type="ECO:0000256" key="3">
    <source>
        <dbReference type="ARBA" id="ARBA00022741"/>
    </source>
</evidence>
<evidence type="ECO:0000256" key="2">
    <source>
        <dbReference type="ARBA" id="ARBA00022598"/>
    </source>
</evidence>
<sequence>MDFYQTSLSQLHDDLVNKKISATELTKETFAHIKGNEDQVKAFISLNEDQALKRAAEIDAKGISADQLTAGVPLAVKDNILTKGLTTTAASKMLENFNPVYDATVVEKLNAADYINVGKTNLDEFAMGSSTENSAFFTTHNPWDLTRVPGGSSGGSAAAVAAGDVLGALGTDTGGSIRMPASFNGVVGMKPTYGRVSRWGIIAFGSSFDQVGWLTQNVKDNALLTALISGNDERDMTSSLKEVPDWAAQLNENTNVKGLRIAVPKEYFDGLDEDVQEVIKAALDHLESLGAIVDEVSLPHTKYGVPAYYILASSEASSNLQRYDGIRYGFRAADVKNLEDVYVRSRSEGFGEEVKRRIMLGTFSLSAGFYDAYFNKAAKVRRLIAQDFEDVFKDHDVIVGATGASTAFKIGAEIDDPQTMYMNDVLTVPVNMAGLPAMSIPAGFSAKNGMPVGLQIIGKAFDEQTVYNTGYVFEQTTDFHKKTPKLGGQN</sequence>
<dbReference type="InterPro" id="IPR020556">
    <property type="entry name" value="Amidase_CS"/>
</dbReference>
<keyword evidence="4 8" id="KW-0067">ATP-binding</keyword>
<evidence type="ECO:0000256" key="1">
    <source>
        <dbReference type="ARBA" id="ARBA00008069"/>
    </source>
</evidence>
<organism evidence="9 10">
    <name type="scientific">Limosilactobacillus reuteri</name>
    <name type="common">Lactobacillus reuteri</name>
    <dbReference type="NCBI Taxonomy" id="1598"/>
    <lineage>
        <taxon>Bacteria</taxon>
        <taxon>Bacillati</taxon>
        <taxon>Bacillota</taxon>
        <taxon>Bacilli</taxon>
        <taxon>Lactobacillales</taxon>
        <taxon>Lactobacillaceae</taxon>
        <taxon>Limosilactobacillus</taxon>
    </lineage>
</organism>
<dbReference type="AlphaFoldDB" id="A0A073JMK7"/>
<dbReference type="NCBIfam" id="TIGR00132">
    <property type="entry name" value="gatA"/>
    <property type="match status" value="1"/>
</dbReference>
<dbReference type="GO" id="GO:0030956">
    <property type="term" value="C:glutamyl-tRNA(Gln) amidotransferase complex"/>
    <property type="evidence" value="ECO:0007669"/>
    <property type="project" value="InterPro"/>
</dbReference>
<evidence type="ECO:0000313" key="9">
    <source>
        <dbReference type="EMBL" id="KEK15593.1"/>
    </source>
</evidence>
<dbReference type="HAMAP" id="MF_00120">
    <property type="entry name" value="GatA"/>
    <property type="match status" value="1"/>
</dbReference>
<dbReference type="GO" id="GO:0050567">
    <property type="term" value="F:glutaminyl-tRNA synthase (glutamine-hydrolyzing) activity"/>
    <property type="evidence" value="ECO:0007669"/>
    <property type="project" value="UniProtKB-UniRule"/>
</dbReference>
<comment type="similarity">
    <text evidence="1 8">Belongs to the amidase family. GatA subfamily.</text>
</comment>
<accession>A0A073JMK7</accession>
<proteinExistence type="inferred from homology"/>
<gene>
    <name evidence="8 9" type="primary">gatA</name>
    <name evidence="9" type="ORF">LR3_07445</name>
</gene>
<dbReference type="Pfam" id="PF01425">
    <property type="entry name" value="Amidase"/>
    <property type="match status" value="1"/>
</dbReference>
<dbReference type="RefSeq" id="WP_035168922.1">
    <property type="nucleotide sequence ID" value="NZ_JACIUX010000222.1"/>
</dbReference>
<dbReference type="GO" id="GO:0016740">
    <property type="term" value="F:transferase activity"/>
    <property type="evidence" value="ECO:0007669"/>
    <property type="project" value="UniProtKB-KW"/>
</dbReference>
<evidence type="ECO:0000256" key="5">
    <source>
        <dbReference type="ARBA" id="ARBA00022917"/>
    </source>
</evidence>
<dbReference type="PANTHER" id="PTHR11895:SF151">
    <property type="entry name" value="GLUTAMYL-TRNA(GLN) AMIDOTRANSFERASE SUBUNIT A"/>
    <property type="match status" value="1"/>
</dbReference>
<comment type="function">
    <text evidence="6 8">Allows the formation of correctly charged Gln-tRNA(Gln) through the transamidation of misacylated Glu-tRNA(Gln) in organisms which lack glutaminyl-tRNA synthetase. The reaction takes place in the presence of glutamine and ATP through an activated gamma-phospho-Glu-tRNA(Gln).</text>
</comment>
<dbReference type="EMBL" id="JOSX01000013">
    <property type="protein sequence ID" value="KEK15593.1"/>
    <property type="molecule type" value="Genomic_DNA"/>
</dbReference>